<evidence type="ECO:0000256" key="2">
    <source>
        <dbReference type="ARBA" id="ARBA00022723"/>
    </source>
</evidence>
<dbReference type="PROSITE" id="PS51471">
    <property type="entry name" value="FE2OG_OXY"/>
    <property type="match status" value="1"/>
</dbReference>
<dbReference type="GO" id="GO:0031418">
    <property type="term" value="F:L-ascorbic acid binding"/>
    <property type="evidence" value="ECO:0007669"/>
    <property type="project" value="UniProtKB-KW"/>
</dbReference>
<evidence type="ECO:0000256" key="1">
    <source>
        <dbReference type="ARBA" id="ARBA00001961"/>
    </source>
</evidence>
<comment type="cofactor">
    <cofactor evidence="1">
        <name>L-ascorbate</name>
        <dbReference type="ChEBI" id="CHEBI:38290"/>
    </cofactor>
</comment>
<dbReference type="InterPro" id="IPR051559">
    <property type="entry name" value="HIF_prolyl_hydroxylases"/>
</dbReference>
<feature type="domain" description="Fe2OG dioxygenase" evidence="7">
    <location>
        <begin position="160"/>
        <end position="286"/>
    </location>
</feature>
<sequence length="287" mass="31624">MSWLARLPPSVTVDRVGVAAAIAGCVGLVAEAQRQGKAPMNGSLPAKDGTAAGRVFTSKQCRQLEQDGYIVLDNFLSKQQVQEARNAIQTLDDNYQFRSSPYETFDGKAASSRTRDRVIINRSGNLDMVRMQISAFARSLVDSDFKGFPRDDYDSTSLHVPSQMQVSICGGLETPNPDEEESTHNFYHKHVDSAGAHNFFELGVIGWIRSQHLRQRYLTCLVYLNTDWKEGDGGCLRVFPNGESEDSYVDIAPLGGRMVVLSSPSLFHGVLPTNAQRYACAAWLALA</sequence>
<keyword evidence="5" id="KW-0560">Oxidoreductase</keyword>
<dbReference type="AlphaFoldDB" id="A0AAD2PW53"/>
<dbReference type="Gene3D" id="2.60.120.620">
    <property type="entry name" value="q2cbj1_9rhob like domain"/>
    <property type="match status" value="1"/>
</dbReference>
<dbReference type="InterPro" id="IPR044862">
    <property type="entry name" value="Pro_4_hyd_alph_FE2OG_OXY"/>
</dbReference>
<evidence type="ECO:0000256" key="5">
    <source>
        <dbReference type="ARBA" id="ARBA00023002"/>
    </source>
</evidence>
<keyword evidence="9" id="KW-1185">Reference proteome</keyword>
<dbReference type="PANTHER" id="PTHR12907">
    <property type="entry name" value="EGL NINE HOMOLOG-RELATED"/>
    <property type="match status" value="1"/>
</dbReference>
<dbReference type="SMART" id="SM00702">
    <property type="entry name" value="P4Hc"/>
    <property type="match status" value="1"/>
</dbReference>
<keyword evidence="2" id="KW-0479">Metal-binding</keyword>
<accession>A0AAD2PW53</accession>
<organism evidence="8 9">
    <name type="scientific">Cylindrotheca closterium</name>
    <dbReference type="NCBI Taxonomy" id="2856"/>
    <lineage>
        <taxon>Eukaryota</taxon>
        <taxon>Sar</taxon>
        <taxon>Stramenopiles</taxon>
        <taxon>Ochrophyta</taxon>
        <taxon>Bacillariophyta</taxon>
        <taxon>Bacillariophyceae</taxon>
        <taxon>Bacillariophycidae</taxon>
        <taxon>Bacillariales</taxon>
        <taxon>Bacillariaceae</taxon>
        <taxon>Cylindrotheca</taxon>
    </lineage>
</organism>
<evidence type="ECO:0000256" key="6">
    <source>
        <dbReference type="ARBA" id="ARBA00023004"/>
    </source>
</evidence>
<dbReference type="Pfam" id="PF13640">
    <property type="entry name" value="2OG-FeII_Oxy_3"/>
    <property type="match status" value="1"/>
</dbReference>
<comment type="caution">
    <text evidence="8">The sequence shown here is derived from an EMBL/GenBank/DDBJ whole genome shotgun (WGS) entry which is preliminary data.</text>
</comment>
<dbReference type="InterPro" id="IPR005123">
    <property type="entry name" value="Oxoglu/Fe-dep_dioxygenase_dom"/>
</dbReference>
<gene>
    <name evidence="8" type="ORF">CYCCA115_LOCUS17782</name>
</gene>
<dbReference type="EMBL" id="CAKOGP040001992">
    <property type="protein sequence ID" value="CAJ1959360.1"/>
    <property type="molecule type" value="Genomic_DNA"/>
</dbReference>
<evidence type="ECO:0000256" key="4">
    <source>
        <dbReference type="ARBA" id="ARBA00022964"/>
    </source>
</evidence>
<evidence type="ECO:0000259" key="7">
    <source>
        <dbReference type="PROSITE" id="PS51471"/>
    </source>
</evidence>
<evidence type="ECO:0000313" key="9">
    <source>
        <dbReference type="Proteomes" id="UP001295423"/>
    </source>
</evidence>
<keyword evidence="3" id="KW-0847">Vitamin C</keyword>
<dbReference type="GO" id="GO:0008198">
    <property type="term" value="F:ferrous iron binding"/>
    <property type="evidence" value="ECO:0007669"/>
    <property type="project" value="TreeGrafter"/>
</dbReference>
<dbReference type="Proteomes" id="UP001295423">
    <property type="component" value="Unassembled WGS sequence"/>
</dbReference>
<evidence type="ECO:0000256" key="3">
    <source>
        <dbReference type="ARBA" id="ARBA00022896"/>
    </source>
</evidence>
<dbReference type="GO" id="GO:0031543">
    <property type="term" value="F:peptidyl-proline dioxygenase activity"/>
    <property type="evidence" value="ECO:0007669"/>
    <property type="project" value="TreeGrafter"/>
</dbReference>
<reference evidence="8" key="1">
    <citation type="submission" date="2023-08" db="EMBL/GenBank/DDBJ databases">
        <authorList>
            <person name="Audoor S."/>
            <person name="Bilcke G."/>
        </authorList>
    </citation>
    <scope>NUCLEOTIDE SEQUENCE</scope>
</reference>
<keyword evidence="4" id="KW-0223">Dioxygenase</keyword>
<keyword evidence="6" id="KW-0408">Iron</keyword>
<evidence type="ECO:0000313" key="8">
    <source>
        <dbReference type="EMBL" id="CAJ1959360.1"/>
    </source>
</evidence>
<dbReference type="InterPro" id="IPR006620">
    <property type="entry name" value="Pro_4_hyd_alph"/>
</dbReference>
<proteinExistence type="predicted"/>
<dbReference type="GO" id="GO:0071456">
    <property type="term" value="P:cellular response to hypoxia"/>
    <property type="evidence" value="ECO:0007669"/>
    <property type="project" value="TreeGrafter"/>
</dbReference>
<dbReference type="SUPFAM" id="SSF51197">
    <property type="entry name" value="Clavaminate synthase-like"/>
    <property type="match status" value="1"/>
</dbReference>
<protein>
    <recommendedName>
        <fullName evidence="7">Fe2OG dioxygenase domain-containing protein</fullName>
    </recommendedName>
</protein>
<name>A0AAD2PW53_9STRA</name>
<dbReference type="PANTHER" id="PTHR12907:SF26">
    <property type="entry name" value="HIF PROLYL HYDROXYLASE, ISOFORM C"/>
    <property type="match status" value="1"/>
</dbReference>